<evidence type="ECO:0000256" key="4">
    <source>
        <dbReference type="ARBA" id="ARBA00023136"/>
    </source>
</evidence>
<evidence type="ECO:0000256" key="2">
    <source>
        <dbReference type="ARBA" id="ARBA00022692"/>
    </source>
</evidence>
<keyword evidence="4 5" id="KW-0472">Membrane</keyword>
<dbReference type="EMBL" id="CAFAAX010000076">
    <property type="protein sequence ID" value="CAB4815601.1"/>
    <property type="molecule type" value="Genomic_DNA"/>
</dbReference>
<accession>A0A6J6Z1D6</accession>
<keyword evidence="3 5" id="KW-1133">Transmembrane helix</keyword>
<dbReference type="InterPro" id="IPR001750">
    <property type="entry name" value="ND/Mrp_TM"/>
</dbReference>
<feature type="transmembrane region" description="Helical" evidence="5">
    <location>
        <begin position="31"/>
        <end position="55"/>
    </location>
</feature>
<dbReference type="AlphaFoldDB" id="A0A6J6Z1D6"/>
<proteinExistence type="predicted"/>
<reference evidence="7" key="1">
    <citation type="submission" date="2020-05" db="EMBL/GenBank/DDBJ databases">
        <authorList>
            <person name="Chiriac C."/>
            <person name="Salcher M."/>
            <person name="Ghai R."/>
            <person name="Kavagutti S V."/>
        </authorList>
    </citation>
    <scope>NUCLEOTIDE SEQUENCE</scope>
</reference>
<feature type="transmembrane region" description="Helical" evidence="5">
    <location>
        <begin position="70"/>
        <end position="89"/>
    </location>
</feature>
<feature type="domain" description="NADH:quinone oxidoreductase/Mrp antiporter transmembrane" evidence="6">
    <location>
        <begin position="1"/>
        <end position="41"/>
    </location>
</feature>
<evidence type="ECO:0000256" key="5">
    <source>
        <dbReference type="SAM" id="Phobius"/>
    </source>
</evidence>
<gene>
    <name evidence="7" type="ORF">UFOPK3119_00659</name>
</gene>
<evidence type="ECO:0000259" key="6">
    <source>
        <dbReference type="Pfam" id="PF00361"/>
    </source>
</evidence>
<comment type="subcellular location">
    <subcellularLocation>
        <location evidence="1">Membrane</location>
        <topology evidence="1">Multi-pass membrane protein</topology>
    </subcellularLocation>
</comment>
<dbReference type="GO" id="GO:0016020">
    <property type="term" value="C:membrane"/>
    <property type="evidence" value="ECO:0007669"/>
    <property type="project" value="UniProtKB-SubCell"/>
</dbReference>
<feature type="transmembrane region" description="Helical" evidence="5">
    <location>
        <begin position="6"/>
        <end position="24"/>
    </location>
</feature>
<dbReference type="Pfam" id="PF00361">
    <property type="entry name" value="Proton_antipo_M"/>
    <property type="match status" value="1"/>
</dbReference>
<evidence type="ECO:0000256" key="3">
    <source>
        <dbReference type="ARBA" id="ARBA00022989"/>
    </source>
</evidence>
<dbReference type="PANTHER" id="PTHR22773">
    <property type="entry name" value="NADH DEHYDROGENASE"/>
    <property type="match status" value="1"/>
</dbReference>
<organism evidence="7">
    <name type="scientific">freshwater metagenome</name>
    <dbReference type="NCBI Taxonomy" id="449393"/>
    <lineage>
        <taxon>unclassified sequences</taxon>
        <taxon>metagenomes</taxon>
        <taxon>ecological metagenomes</taxon>
    </lineage>
</organism>
<keyword evidence="2 5" id="KW-0812">Transmembrane</keyword>
<name>A0A6J6Z1D6_9ZZZZ</name>
<sequence>MLAFAGIPLTSGFIGKFTIFSAAYESGSTAILITGVLSSAIAAFFYIRVIVLMFFKDPVEDGTSVVIPSIYTQITITLATIVTFVLGIYPTPLINFIQSTAQFLR</sequence>
<evidence type="ECO:0000256" key="1">
    <source>
        <dbReference type="ARBA" id="ARBA00004141"/>
    </source>
</evidence>
<evidence type="ECO:0000313" key="7">
    <source>
        <dbReference type="EMBL" id="CAB4815601.1"/>
    </source>
</evidence>
<protein>
    <submittedName>
        <fullName evidence="7">Unannotated protein</fullName>
    </submittedName>
</protein>